<dbReference type="PRINTS" id="PR00463">
    <property type="entry name" value="EP450I"/>
</dbReference>
<evidence type="ECO:0000256" key="3">
    <source>
        <dbReference type="ARBA" id="ARBA00022723"/>
    </source>
</evidence>
<evidence type="ECO:0000256" key="7">
    <source>
        <dbReference type="PIRSR" id="PIRSR602401-1"/>
    </source>
</evidence>
<feature type="binding site" description="axial binding residue" evidence="7">
    <location>
        <position position="476"/>
    </location>
    <ligand>
        <name>heme</name>
        <dbReference type="ChEBI" id="CHEBI:30413"/>
    </ligand>
    <ligandPart>
        <name>Fe</name>
        <dbReference type="ChEBI" id="CHEBI:18248"/>
    </ligandPart>
</feature>
<dbReference type="EMBL" id="ML976986">
    <property type="protein sequence ID" value="KAF1958643.1"/>
    <property type="molecule type" value="Genomic_DNA"/>
</dbReference>
<evidence type="ECO:0000256" key="2">
    <source>
        <dbReference type="ARBA" id="ARBA00010617"/>
    </source>
</evidence>
<evidence type="ECO:0000256" key="5">
    <source>
        <dbReference type="ARBA" id="ARBA00023004"/>
    </source>
</evidence>
<keyword evidence="6 9" id="KW-0503">Monooxygenase</keyword>
<evidence type="ECO:0000313" key="10">
    <source>
        <dbReference type="Proteomes" id="UP000800035"/>
    </source>
</evidence>
<evidence type="ECO:0000313" key="9">
    <source>
        <dbReference type="EMBL" id="KAF1958643.1"/>
    </source>
</evidence>
<comment type="similarity">
    <text evidence="2">Belongs to the cytochrome P450 family.</text>
</comment>
<dbReference type="Proteomes" id="UP000800035">
    <property type="component" value="Unassembled WGS sequence"/>
</dbReference>
<dbReference type="SUPFAM" id="SSF48264">
    <property type="entry name" value="Cytochrome P450"/>
    <property type="match status" value="1"/>
</dbReference>
<dbReference type="PANTHER" id="PTHR24305">
    <property type="entry name" value="CYTOCHROME P450"/>
    <property type="match status" value="1"/>
</dbReference>
<evidence type="ECO:0000256" key="1">
    <source>
        <dbReference type="ARBA" id="ARBA00001971"/>
    </source>
</evidence>
<keyword evidence="5 7" id="KW-0408">Iron</keyword>
<dbReference type="InterPro" id="IPR050121">
    <property type="entry name" value="Cytochrome_P450_monoxygenase"/>
</dbReference>
<keyword evidence="7" id="KW-0349">Heme</keyword>
<dbReference type="Pfam" id="PF00067">
    <property type="entry name" value="p450"/>
    <property type="match status" value="1"/>
</dbReference>
<keyword evidence="10" id="KW-1185">Reference proteome</keyword>
<dbReference type="AlphaFoldDB" id="A0A6A5U0G3"/>
<dbReference type="PANTHER" id="PTHR24305:SF187">
    <property type="entry name" value="P450, PUTATIVE (EUROFUNG)-RELATED"/>
    <property type="match status" value="1"/>
</dbReference>
<feature type="transmembrane region" description="Helical" evidence="8">
    <location>
        <begin position="6"/>
        <end position="21"/>
    </location>
</feature>
<sequence>MLATTLITAFSAGISTHFLYFRRGEHHDHAPHLASLIPISWCSIFTFLAQTLGFGEAARTTTLLLSTFVAGVFISVIIYRLFFHPLRSFPGPILAAVTKFWHCAKLSNLQNQELLESLHQKYRNIVRIGPNEVAVFRADGVPVIHGPGSKCTKAPWYDMLLKDRSIHATRKPHIHQARRKIWDQGFGMKALRSYQERVNKHVERLSENIDRRISQPINCTQLFLFFGFDVMGDTAFGSGFGMLESNKEHPIVQIMRGGIYIIGRLTPVPWLITILSSLPGGNGDFKKLEAFAEESILKRAKMERGEDDVMSKLIAAARSPSDPEKIDMHFLGGDAMVIIIAGSDTVSIALTFLFYHLALIPEHMKMLREELEGIDITENRALQPLIHLNALINETLRLYPPVITAPLRYTRQEGIRIGNNFIPGNVTISTPLWSLGRLESSYERATEFLPERWYPGSDMVKDIRGFVPFMSGAHSCLGKQLALMELRLVIAKLVTRYDLSFLDAERKHETVSDIKDCFTALPGPLNLVFKRRGETRGS</sequence>
<evidence type="ECO:0000256" key="6">
    <source>
        <dbReference type="ARBA" id="ARBA00023033"/>
    </source>
</evidence>
<keyword evidence="8" id="KW-0812">Transmembrane</keyword>
<protein>
    <submittedName>
        <fullName evidence="9">Cytochrome P450 monooxygenase-like protein</fullName>
    </submittedName>
</protein>
<dbReference type="InterPro" id="IPR036396">
    <property type="entry name" value="Cyt_P450_sf"/>
</dbReference>
<comment type="cofactor">
    <cofactor evidence="1 7">
        <name>heme</name>
        <dbReference type="ChEBI" id="CHEBI:30413"/>
    </cofactor>
</comment>
<gene>
    <name evidence="9" type="ORF">CC80DRAFT_490474</name>
</gene>
<proteinExistence type="inferred from homology"/>
<feature type="transmembrane region" description="Helical" evidence="8">
    <location>
        <begin position="61"/>
        <end position="82"/>
    </location>
</feature>
<dbReference type="GO" id="GO:0016705">
    <property type="term" value="F:oxidoreductase activity, acting on paired donors, with incorporation or reduction of molecular oxygen"/>
    <property type="evidence" value="ECO:0007669"/>
    <property type="project" value="InterPro"/>
</dbReference>
<dbReference type="GO" id="GO:0020037">
    <property type="term" value="F:heme binding"/>
    <property type="evidence" value="ECO:0007669"/>
    <property type="project" value="InterPro"/>
</dbReference>
<organism evidence="9 10">
    <name type="scientific">Byssothecium circinans</name>
    <dbReference type="NCBI Taxonomy" id="147558"/>
    <lineage>
        <taxon>Eukaryota</taxon>
        <taxon>Fungi</taxon>
        <taxon>Dikarya</taxon>
        <taxon>Ascomycota</taxon>
        <taxon>Pezizomycotina</taxon>
        <taxon>Dothideomycetes</taxon>
        <taxon>Pleosporomycetidae</taxon>
        <taxon>Pleosporales</taxon>
        <taxon>Massarineae</taxon>
        <taxon>Massarinaceae</taxon>
        <taxon>Byssothecium</taxon>
    </lineage>
</organism>
<feature type="transmembrane region" description="Helical" evidence="8">
    <location>
        <begin position="33"/>
        <end position="55"/>
    </location>
</feature>
<dbReference type="InterPro" id="IPR001128">
    <property type="entry name" value="Cyt_P450"/>
</dbReference>
<dbReference type="PRINTS" id="PR00385">
    <property type="entry name" value="P450"/>
</dbReference>
<keyword evidence="8" id="KW-0472">Membrane</keyword>
<dbReference type="GO" id="GO:0004497">
    <property type="term" value="F:monooxygenase activity"/>
    <property type="evidence" value="ECO:0007669"/>
    <property type="project" value="UniProtKB-KW"/>
</dbReference>
<feature type="transmembrane region" description="Helical" evidence="8">
    <location>
        <begin position="335"/>
        <end position="358"/>
    </location>
</feature>
<name>A0A6A5U0G3_9PLEO</name>
<dbReference type="Gene3D" id="1.10.630.10">
    <property type="entry name" value="Cytochrome P450"/>
    <property type="match status" value="1"/>
</dbReference>
<dbReference type="InterPro" id="IPR002401">
    <property type="entry name" value="Cyt_P450_E_grp-I"/>
</dbReference>
<keyword evidence="3 7" id="KW-0479">Metal-binding</keyword>
<dbReference type="GO" id="GO:0005506">
    <property type="term" value="F:iron ion binding"/>
    <property type="evidence" value="ECO:0007669"/>
    <property type="project" value="InterPro"/>
</dbReference>
<keyword evidence="8" id="KW-1133">Transmembrane helix</keyword>
<evidence type="ECO:0000256" key="4">
    <source>
        <dbReference type="ARBA" id="ARBA00023002"/>
    </source>
</evidence>
<dbReference type="CDD" id="cd11061">
    <property type="entry name" value="CYP67-like"/>
    <property type="match status" value="1"/>
</dbReference>
<accession>A0A6A5U0G3</accession>
<dbReference type="OrthoDB" id="6692864at2759"/>
<reference evidence="9" key="1">
    <citation type="journal article" date="2020" name="Stud. Mycol.">
        <title>101 Dothideomycetes genomes: a test case for predicting lifestyles and emergence of pathogens.</title>
        <authorList>
            <person name="Haridas S."/>
            <person name="Albert R."/>
            <person name="Binder M."/>
            <person name="Bloem J."/>
            <person name="Labutti K."/>
            <person name="Salamov A."/>
            <person name="Andreopoulos B."/>
            <person name="Baker S."/>
            <person name="Barry K."/>
            <person name="Bills G."/>
            <person name="Bluhm B."/>
            <person name="Cannon C."/>
            <person name="Castanera R."/>
            <person name="Culley D."/>
            <person name="Daum C."/>
            <person name="Ezra D."/>
            <person name="Gonzalez J."/>
            <person name="Henrissat B."/>
            <person name="Kuo A."/>
            <person name="Liang C."/>
            <person name="Lipzen A."/>
            <person name="Lutzoni F."/>
            <person name="Magnuson J."/>
            <person name="Mondo S."/>
            <person name="Nolan M."/>
            <person name="Ohm R."/>
            <person name="Pangilinan J."/>
            <person name="Park H.-J."/>
            <person name="Ramirez L."/>
            <person name="Alfaro M."/>
            <person name="Sun H."/>
            <person name="Tritt A."/>
            <person name="Yoshinaga Y."/>
            <person name="Zwiers L.-H."/>
            <person name="Turgeon B."/>
            <person name="Goodwin S."/>
            <person name="Spatafora J."/>
            <person name="Crous P."/>
            <person name="Grigoriev I."/>
        </authorList>
    </citation>
    <scope>NUCLEOTIDE SEQUENCE</scope>
    <source>
        <strain evidence="9">CBS 675.92</strain>
    </source>
</reference>
<evidence type="ECO:0000256" key="8">
    <source>
        <dbReference type="SAM" id="Phobius"/>
    </source>
</evidence>
<keyword evidence="4" id="KW-0560">Oxidoreductase</keyword>